<keyword evidence="1" id="KW-0732">Signal</keyword>
<proteinExistence type="predicted"/>
<reference evidence="4 5" key="1">
    <citation type="submission" date="2016-11" db="EMBL/GenBank/DDBJ databases">
        <title>Draft Genome Sequences of Nine Cyanobacterial Strains from Diverse Habitats.</title>
        <authorList>
            <person name="Zhu T."/>
            <person name="Hou S."/>
            <person name="Lu X."/>
            <person name="Hess W.R."/>
        </authorList>
    </citation>
    <scope>NUCLEOTIDE SEQUENCE [LARGE SCALE GENOMIC DNA]</scope>
    <source>
        <strain evidence="4 5">NIES-593</strain>
    </source>
</reference>
<protein>
    <recommendedName>
        <fullName evidence="3">Glycosyl hydrolase-like 10 domain-containing protein</fullName>
    </recommendedName>
</protein>
<dbReference type="InterPro" id="IPR052177">
    <property type="entry name" value="Divisome_Glycosyl_Hydrolase"/>
</dbReference>
<dbReference type="Gene3D" id="3.20.20.80">
    <property type="entry name" value="Glycosidases"/>
    <property type="match status" value="1"/>
</dbReference>
<keyword evidence="2" id="KW-0472">Membrane</keyword>
<dbReference type="InterPro" id="IPR017853">
    <property type="entry name" value="GH"/>
</dbReference>
<dbReference type="RefSeq" id="WP_073598591.1">
    <property type="nucleotide sequence ID" value="NZ_MRCB01000004.1"/>
</dbReference>
<keyword evidence="2" id="KW-0812">Transmembrane</keyword>
<dbReference type="EMBL" id="MRCB01000004">
    <property type="protein sequence ID" value="OKH25180.1"/>
    <property type="molecule type" value="Genomic_DNA"/>
</dbReference>
<dbReference type="Pfam" id="PF02638">
    <property type="entry name" value="GHL10"/>
    <property type="match status" value="1"/>
</dbReference>
<dbReference type="AlphaFoldDB" id="A0A1U7HNK3"/>
<dbReference type="PANTHER" id="PTHR43405">
    <property type="entry name" value="GLYCOSYL HYDROLASE DIGH"/>
    <property type="match status" value="1"/>
</dbReference>
<gene>
    <name evidence="4" type="ORF">NIES593_05300</name>
</gene>
<evidence type="ECO:0000256" key="2">
    <source>
        <dbReference type="SAM" id="Phobius"/>
    </source>
</evidence>
<feature type="domain" description="Glycosyl hydrolase-like 10" evidence="3">
    <location>
        <begin position="57"/>
        <end position="375"/>
    </location>
</feature>
<dbReference type="PANTHER" id="PTHR43405:SF1">
    <property type="entry name" value="GLYCOSYL HYDROLASE DIGH"/>
    <property type="match status" value="1"/>
</dbReference>
<dbReference type="InterPro" id="IPR003790">
    <property type="entry name" value="GHL10"/>
</dbReference>
<evidence type="ECO:0000256" key="1">
    <source>
        <dbReference type="ARBA" id="ARBA00022729"/>
    </source>
</evidence>
<dbReference type="OrthoDB" id="503979at2"/>
<name>A0A1U7HNK3_9CYAN</name>
<dbReference type="STRING" id="1921803.NIES593_05300"/>
<comment type="caution">
    <text evidence="4">The sequence shown here is derived from an EMBL/GenBank/DDBJ whole genome shotgun (WGS) entry which is preliminary data.</text>
</comment>
<accession>A0A1U7HNK3</accession>
<keyword evidence="2" id="KW-1133">Transmembrane helix</keyword>
<organism evidence="4 5">
    <name type="scientific">Hydrococcus rivularis NIES-593</name>
    <dbReference type="NCBI Taxonomy" id="1921803"/>
    <lineage>
        <taxon>Bacteria</taxon>
        <taxon>Bacillati</taxon>
        <taxon>Cyanobacteriota</taxon>
        <taxon>Cyanophyceae</taxon>
        <taxon>Pleurocapsales</taxon>
        <taxon>Hydrococcaceae</taxon>
        <taxon>Hydrococcus</taxon>
    </lineage>
</organism>
<evidence type="ECO:0000313" key="5">
    <source>
        <dbReference type="Proteomes" id="UP000186868"/>
    </source>
</evidence>
<keyword evidence="5" id="KW-1185">Reference proteome</keyword>
<feature type="transmembrane region" description="Helical" evidence="2">
    <location>
        <begin position="27"/>
        <end position="46"/>
    </location>
</feature>
<dbReference type="Proteomes" id="UP000186868">
    <property type="component" value="Unassembled WGS sequence"/>
</dbReference>
<dbReference type="SUPFAM" id="SSF51445">
    <property type="entry name" value="(Trans)glycosidases"/>
    <property type="match status" value="1"/>
</dbReference>
<evidence type="ECO:0000259" key="3">
    <source>
        <dbReference type="Pfam" id="PF02638"/>
    </source>
</evidence>
<sequence>MKQYLYKILTVCAHGLVEFSRRFGRQAWLIFLLIFGFTLASLALPARSQNPYNEPAEIRGVWLTNIDSDVLFEQQRLADAIDTLSQLNFNTLYPTVWNWGHTLYPSAVAEAVIGLSLDPAQGLQGRDILAETIERGRDKGMAVIPWFEFGFMAPADSQLAKRHPEWLTKRLDGSTVWLEGNIHKRVWLNPFRPDVQQFITDLVVEIVSKYDVDGIQVDDHFGFPYDFGYDDYTIKLYQQEHNGKLPPKPPANIKTVNNCVANNREWTEWTRWRANKVTDYLKQLFAAIKESNPDAIVSVSPNPQAFSLNCYLADWQKWERMGLVEEIVLQVYRDDMKAFLRELSQAEVRTAKEHIPFGIGVLSGLKGRPVPIEQIKTQVKAVRKQGFAGVSFFFYESLWNLAQEPLEQRQSAFQDLFATPMKRARVL</sequence>
<evidence type="ECO:0000313" key="4">
    <source>
        <dbReference type="EMBL" id="OKH25180.1"/>
    </source>
</evidence>